<feature type="region of interest" description="Disordered" evidence="1">
    <location>
        <begin position="1"/>
        <end position="20"/>
    </location>
</feature>
<evidence type="ECO:0000313" key="2">
    <source>
        <dbReference type="EMBL" id="BAM20814.1"/>
    </source>
</evidence>
<sequence>QQRVRGAVRHAPRRPHRLPGGLVAGARRALAVRGAPRGAVLRGVTAAPTAPTPLYCARVTSFFALT</sequence>
<feature type="non-terminal residue" evidence="2">
    <location>
        <position position="1"/>
    </location>
</feature>
<reference evidence="2" key="1">
    <citation type="journal article" date="2012" name="BMC Biol.">
        <title>Comprehensive microarray-based analysis for stage-specific larval camouflage pattern-associated genes in the swallowtail butterfly, Papilio xuthus.</title>
        <authorList>
            <person name="Futahashi R."/>
            <person name="Shirataki H."/>
            <person name="Narita T."/>
            <person name="Mita K."/>
            <person name="Fujiwara H."/>
        </authorList>
    </citation>
    <scope>NUCLEOTIDE SEQUENCE</scope>
    <source>
        <tissue evidence="2">Epidermis</tissue>
    </source>
</reference>
<protein>
    <submittedName>
        <fullName evidence="2">Uncharacterized protein</fullName>
    </submittedName>
</protein>
<evidence type="ECO:0000256" key="1">
    <source>
        <dbReference type="SAM" id="MobiDB-lite"/>
    </source>
</evidence>
<accession>I4DSC4</accession>
<dbReference type="AlphaFoldDB" id="I4DSC4"/>
<proteinExistence type="evidence at transcript level"/>
<organism evidence="2">
    <name type="scientific">Papilio polytes</name>
    <name type="common">Common mormon</name>
    <name type="synonym">Swallowtail butterfly</name>
    <dbReference type="NCBI Taxonomy" id="76194"/>
    <lineage>
        <taxon>Eukaryota</taxon>
        <taxon>Metazoa</taxon>
        <taxon>Ecdysozoa</taxon>
        <taxon>Arthropoda</taxon>
        <taxon>Hexapoda</taxon>
        <taxon>Insecta</taxon>
        <taxon>Pterygota</taxon>
        <taxon>Neoptera</taxon>
        <taxon>Endopterygota</taxon>
        <taxon>Lepidoptera</taxon>
        <taxon>Glossata</taxon>
        <taxon>Ditrysia</taxon>
        <taxon>Papilionoidea</taxon>
        <taxon>Papilionidae</taxon>
        <taxon>Papilioninae</taxon>
        <taxon>Papilio</taxon>
    </lineage>
</organism>
<dbReference type="EMBL" id="AK405589">
    <property type="protein sequence ID" value="BAM20814.1"/>
    <property type="molecule type" value="mRNA"/>
</dbReference>
<name>I4DSC4_PAPPL</name>
<feature type="compositionally biased region" description="Basic residues" evidence="1">
    <location>
        <begin position="1"/>
        <end position="17"/>
    </location>
</feature>